<dbReference type="OrthoDB" id="5294829at2"/>
<dbReference type="HAMAP" id="MF_00775">
    <property type="entry name" value="UPF0311"/>
    <property type="match status" value="1"/>
</dbReference>
<name>A0A2T0XAT9_9BURK</name>
<keyword evidence="3" id="KW-1185">Reference proteome</keyword>
<dbReference type="Pfam" id="PF11578">
    <property type="entry name" value="DUF3237"/>
    <property type="match status" value="1"/>
</dbReference>
<protein>
    <recommendedName>
        <fullName evidence="1">UPF0311 protein BCM14_2991</fullName>
    </recommendedName>
</protein>
<dbReference type="Proteomes" id="UP000238308">
    <property type="component" value="Unassembled WGS sequence"/>
</dbReference>
<dbReference type="AlphaFoldDB" id="A0A2T0XAT9"/>
<comment type="similarity">
    <text evidence="1">Belongs to the UPF0311 family.</text>
</comment>
<accession>A0A2T0XAT9</accession>
<sequence>MIQTRHIFKIALTVPSIVDLGQTPVGGRRIAYVSGGTFEGERIRGTVRSTTGGDWLLMRPDGVLTLDVRLILETDDQQLIYMSYRGLRHGPKEVMDRLNKGEPVDPTEYYFRSTPVFETASAKYDWLNRIICVATGNRTATGPSYEVFEVL</sequence>
<evidence type="ECO:0000256" key="1">
    <source>
        <dbReference type="HAMAP-Rule" id="MF_00775"/>
    </source>
</evidence>
<dbReference type="PANTHER" id="PTHR37315:SF1">
    <property type="entry name" value="UPF0311 PROTEIN BLR7842"/>
    <property type="match status" value="1"/>
</dbReference>
<dbReference type="EMBL" id="PVTV01000019">
    <property type="protein sequence ID" value="PRY96051.1"/>
    <property type="molecule type" value="Genomic_DNA"/>
</dbReference>
<dbReference type="PANTHER" id="PTHR37315">
    <property type="entry name" value="UPF0311 PROTEIN BLR7842"/>
    <property type="match status" value="1"/>
</dbReference>
<reference evidence="2 3" key="1">
    <citation type="submission" date="2018-03" db="EMBL/GenBank/DDBJ databases">
        <title>Genomic Encyclopedia of Type Strains, Phase III (KMG-III): the genomes of soil and plant-associated and newly described type strains.</title>
        <authorList>
            <person name="Whitman W."/>
        </authorList>
    </citation>
    <scope>NUCLEOTIDE SEQUENCE [LARGE SCALE GENOMIC DNA]</scope>
    <source>
        <strain evidence="2 3">MWH-P2sevCIIIb</strain>
    </source>
</reference>
<dbReference type="Gene3D" id="2.40.160.20">
    <property type="match status" value="1"/>
</dbReference>
<comment type="caution">
    <text evidence="2">The sequence shown here is derived from an EMBL/GenBank/DDBJ whole genome shotgun (WGS) entry which is preliminary data.</text>
</comment>
<proteinExistence type="inferred from homology"/>
<evidence type="ECO:0000313" key="2">
    <source>
        <dbReference type="EMBL" id="PRY96051.1"/>
    </source>
</evidence>
<gene>
    <name evidence="2" type="ORF">BCM14_2991</name>
</gene>
<organism evidence="2 3">
    <name type="scientific">Jezberella montanilacus</name>
    <dbReference type="NCBI Taxonomy" id="323426"/>
    <lineage>
        <taxon>Bacteria</taxon>
        <taxon>Pseudomonadati</taxon>
        <taxon>Pseudomonadota</taxon>
        <taxon>Betaproteobacteria</taxon>
        <taxon>Burkholderiales</taxon>
        <taxon>Alcaligenaceae</taxon>
        <taxon>Jezberella</taxon>
    </lineage>
</organism>
<evidence type="ECO:0000313" key="3">
    <source>
        <dbReference type="Proteomes" id="UP000238308"/>
    </source>
</evidence>
<dbReference type="RefSeq" id="WP_106228806.1">
    <property type="nucleotide sequence ID" value="NZ_PVTV01000019.1"/>
</dbReference>
<dbReference type="InterPro" id="IPR020915">
    <property type="entry name" value="UPF0311"/>
</dbReference>